<gene>
    <name evidence="2" type="ORF">SO694_00005313</name>
</gene>
<comment type="caution">
    <text evidence="2">The sequence shown here is derived from an EMBL/GenBank/DDBJ whole genome shotgun (WGS) entry which is preliminary data.</text>
</comment>
<evidence type="ECO:0000313" key="2">
    <source>
        <dbReference type="EMBL" id="KAK7249897.1"/>
    </source>
</evidence>
<evidence type="ECO:0000256" key="1">
    <source>
        <dbReference type="SAM" id="MobiDB-lite"/>
    </source>
</evidence>
<feature type="compositionally biased region" description="Low complexity" evidence="1">
    <location>
        <begin position="85"/>
        <end position="140"/>
    </location>
</feature>
<name>A0ABR1G995_AURAN</name>
<sequence length="140" mass="15343">MAMNQRVQKILLELMRERHSLYAGFTDVELKSILKSHAGDRERIERRVPLTREGVDSLDWNEACEYAKSMGVSKKSHRDARRVHAAACGRGSTAASARSSSPRGRPTRRASAGSARGADGPPARPTAARAARGPAPRQRR</sequence>
<keyword evidence="3" id="KW-1185">Reference proteome</keyword>
<dbReference type="Proteomes" id="UP001363151">
    <property type="component" value="Unassembled WGS sequence"/>
</dbReference>
<dbReference type="EMBL" id="JBBJCI010000039">
    <property type="protein sequence ID" value="KAK7249897.1"/>
    <property type="molecule type" value="Genomic_DNA"/>
</dbReference>
<organism evidence="2 3">
    <name type="scientific">Aureococcus anophagefferens</name>
    <name type="common">Harmful bloom alga</name>
    <dbReference type="NCBI Taxonomy" id="44056"/>
    <lineage>
        <taxon>Eukaryota</taxon>
        <taxon>Sar</taxon>
        <taxon>Stramenopiles</taxon>
        <taxon>Ochrophyta</taxon>
        <taxon>Pelagophyceae</taxon>
        <taxon>Pelagomonadales</taxon>
        <taxon>Pelagomonadaceae</taxon>
        <taxon>Aureococcus</taxon>
    </lineage>
</organism>
<feature type="compositionally biased region" description="Basic residues" evidence="1">
    <location>
        <begin position="74"/>
        <end position="84"/>
    </location>
</feature>
<accession>A0ABR1G995</accession>
<proteinExistence type="predicted"/>
<feature type="region of interest" description="Disordered" evidence="1">
    <location>
        <begin position="69"/>
        <end position="140"/>
    </location>
</feature>
<evidence type="ECO:0000313" key="3">
    <source>
        <dbReference type="Proteomes" id="UP001363151"/>
    </source>
</evidence>
<protein>
    <submittedName>
        <fullName evidence="2">Uncharacterized protein</fullName>
    </submittedName>
</protein>
<reference evidence="2 3" key="1">
    <citation type="submission" date="2024-03" db="EMBL/GenBank/DDBJ databases">
        <title>Aureococcus anophagefferens CCMP1851 and Kratosvirus quantuckense: Draft genome of a second virus-susceptible host strain in the model system.</title>
        <authorList>
            <person name="Chase E."/>
            <person name="Truchon A.R."/>
            <person name="Schepens W."/>
            <person name="Wilhelm S.W."/>
        </authorList>
    </citation>
    <scope>NUCLEOTIDE SEQUENCE [LARGE SCALE GENOMIC DNA]</scope>
    <source>
        <strain evidence="2 3">CCMP1851</strain>
    </source>
</reference>